<dbReference type="SUPFAM" id="SSF49452">
    <property type="entry name" value="Starch-binding domain-like"/>
    <property type="match status" value="1"/>
</dbReference>
<protein>
    <recommendedName>
        <fullName evidence="3">Carboxypeptidase regulatory-like domain-containing protein</fullName>
    </recommendedName>
</protein>
<comment type="caution">
    <text evidence="1">The sequence shown here is derived from an EMBL/GenBank/DDBJ whole genome shotgun (WGS) entry which is preliminary data.</text>
</comment>
<gene>
    <name evidence="1" type="ORF">JCM17846_24700</name>
</gene>
<name>A0A5A7N9L9_9PROT</name>
<dbReference type="InterPro" id="IPR013784">
    <property type="entry name" value="Carb-bd-like_fold"/>
</dbReference>
<dbReference type="AlphaFoldDB" id="A0A5A7N9L9"/>
<evidence type="ECO:0000313" key="2">
    <source>
        <dbReference type="Proteomes" id="UP000324996"/>
    </source>
</evidence>
<sequence length="1000" mass="110603">MANKAQIKAFAYAGFLCCLLFFLDLTLKPIEAAAQNAPAETGTAEGNSPDLMDLVERPDEEGLIFDLRLEDFLLAPGFFIFQDQDDPDLYWIPLSAFFQNVELAIEVKPAEGRAEGWAFEEKRAFLLDLDAGIIRFDGRESRLKPGDAERHFDDLYVPHLLIERWLGIHFFFNIRRLSIELSSQTPLPLEMRLAAEDRRRTLRQRREMGSLPRFYAEPQSITVPFIDSNLALSAQDSESQSNLRGNYSIQATGSLAQQDLSLFINGALSSDGGAETPSLRLTLGREFVEEGAAPLGLRAWQAGDITTPIAPLVGGSTIGRGLRLSTYGSDRRSRGNRITLRGDLPEGWEAELYRNTTLIAFQTGETGSGRYEFTDVPIVSGMNVFRIVLFGPQGQRREHTERFLSSAAFVEAGETEMELAINQIDRSLIGTRREASINPDRGDLRGVFQLDHGISERLSLGLQITRASVSEPGQSSLLSETKDTTFFGTNLLAGIGPLLIELNAVADESGGVGLRGDLQTLLGRNSISLSHQEFRGLESALSNISEFRDSLRRITEIDLASSLDLGFLGHFPLTFSASRRETTADDRDWQIGGRLTRRIGRFSATLEQVNRLRTIGSDQGDLFFRVGTLLGRTNLRGELRTELFPDSRLTEANFGIDYRLANRFGVQGTIRRNLDSDLTSFSAGSFYDFKQFSLALNGSLDTDGAIGAGLSLRVSSGYNPRDDRLHFSSYPNGTGGALAAFVFVDRNANGRHDPGEIGLPDVKFRLEGQVMSDATDETGMTFIQGVSPYLPRRMVIEKISLRDPFLADVRGDVRVMARPGQTTFIDFPIVPTGEIDGTIRFTRFNRTDPGRGARLFLIPADASRIATGERIEQISGFDGYYYFGQVPYGRYELVANVPGLDPQSRAVELNEDTEALFGLDFQFEFPIPFILLDDLRPAPAIFGRGEPPHLRLSLGIRAPALAPDRLFIPRLKIRLKSPPPAVVPSIPALRMIIPPAPAII</sequence>
<dbReference type="EMBL" id="BKCN01000013">
    <property type="protein sequence ID" value="GER04788.1"/>
    <property type="molecule type" value="Genomic_DNA"/>
</dbReference>
<dbReference type="InterPro" id="IPR013783">
    <property type="entry name" value="Ig-like_fold"/>
</dbReference>
<accession>A0A5A7N9L9</accession>
<evidence type="ECO:0000313" key="1">
    <source>
        <dbReference type="EMBL" id="GER04788.1"/>
    </source>
</evidence>
<reference evidence="1 2" key="1">
    <citation type="submission" date="2019-09" db="EMBL/GenBank/DDBJ databases">
        <title>NBRP : Genome information of microbial organism related human and environment.</title>
        <authorList>
            <person name="Hattori M."/>
            <person name="Oshima K."/>
            <person name="Inaba H."/>
            <person name="Suda W."/>
            <person name="Sakamoto M."/>
            <person name="Iino T."/>
            <person name="Kitahara M."/>
            <person name="Oshida Y."/>
            <person name="Iida T."/>
            <person name="Kudo T."/>
            <person name="Itoh T."/>
            <person name="Ohkuma M."/>
        </authorList>
    </citation>
    <scope>NUCLEOTIDE SEQUENCE [LARGE SCALE GENOMIC DNA]</scope>
    <source>
        <strain evidence="1 2">Q-1</strain>
    </source>
</reference>
<keyword evidence="2" id="KW-1185">Reference proteome</keyword>
<organism evidence="1 2">
    <name type="scientific">Iodidimonas nitroreducens</name>
    <dbReference type="NCBI Taxonomy" id="1236968"/>
    <lineage>
        <taxon>Bacteria</taxon>
        <taxon>Pseudomonadati</taxon>
        <taxon>Pseudomonadota</taxon>
        <taxon>Alphaproteobacteria</taxon>
        <taxon>Iodidimonadales</taxon>
        <taxon>Iodidimonadaceae</taxon>
        <taxon>Iodidimonas</taxon>
    </lineage>
</organism>
<dbReference type="Gene3D" id="2.60.40.10">
    <property type="entry name" value="Immunoglobulins"/>
    <property type="match status" value="1"/>
</dbReference>
<dbReference type="Proteomes" id="UP000324996">
    <property type="component" value="Unassembled WGS sequence"/>
</dbReference>
<evidence type="ECO:0008006" key="3">
    <source>
        <dbReference type="Google" id="ProtNLM"/>
    </source>
</evidence>
<dbReference type="GO" id="GO:0030246">
    <property type="term" value="F:carbohydrate binding"/>
    <property type="evidence" value="ECO:0007669"/>
    <property type="project" value="InterPro"/>
</dbReference>
<dbReference type="RefSeq" id="WP_042086286.1">
    <property type="nucleotide sequence ID" value="NZ_BKCN01000013.1"/>
</dbReference>
<proteinExistence type="predicted"/>